<feature type="transmembrane region" description="Helical" evidence="9">
    <location>
        <begin position="163"/>
        <end position="185"/>
    </location>
</feature>
<dbReference type="InterPro" id="IPR003594">
    <property type="entry name" value="HATPase_dom"/>
</dbReference>
<dbReference type="EC" id="2.7.13.3" evidence="3"/>
<dbReference type="Gene3D" id="1.10.287.130">
    <property type="match status" value="1"/>
</dbReference>
<dbReference type="PANTHER" id="PTHR45453">
    <property type="entry name" value="PHOSPHATE REGULON SENSOR PROTEIN PHOR"/>
    <property type="match status" value="1"/>
</dbReference>
<reference evidence="12" key="2">
    <citation type="journal article" date="2021" name="PeerJ">
        <title>Extensive microbial diversity within the chicken gut microbiome revealed by metagenomics and culture.</title>
        <authorList>
            <person name="Gilroy R."/>
            <person name="Ravi A."/>
            <person name="Getino M."/>
            <person name="Pursley I."/>
            <person name="Horton D.L."/>
            <person name="Alikhan N.F."/>
            <person name="Baker D."/>
            <person name="Gharbi K."/>
            <person name="Hall N."/>
            <person name="Watson M."/>
            <person name="Adriaenssens E.M."/>
            <person name="Foster-Nyarko E."/>
            <person name="Jarju S."/>
            <person name="Secka A."/>
            <person name="Antonio M."/>
            <person name="Oren A."/>
            <person name="Chaudhuri R.R."/>
            <person name="La Ragione R."/>
            <person name="Hildebrand F."/>
            <person name="Pallen M.J."/>
        </authorList>
    </citation>
    <scope>NUCLEOTIDE SEQUENCE</scope>
    <source>
        <strain evidence="12">CHK189-12415</strain>
    </source>
</reference>
<evidence type="ECO:0000256" key="4">
    <source>
        <dbReference type="ARBA" id="ARBA00022553"/>
    </source>
</evidence>
<keyword evidence="4" id="KW-0597">Phosphoprotein</keyword>
<dbReference type="InterPro" id="IPR003661">
    <property type="entry name" value="HisK_dim/P_dom"/>
</dbReference>
<dbReference type="PROSITE" id="PS51257">
    <property type="entry name" value="PROKAR_LIPOPROTEIN"/>
    <property type="match status" value="1"/>
</dbReference>
<keyword evidence="6" id="KW-0418">Kinase</keyword>
<sequence length="481" mass="51748">MIGKIRKSLTAKMCLVTMLWMAVACLLTYGLIAWAVPVTYSAGRSEALSAAAEALVEELDGESLENCAAALYRFAGRQGAEVSIVDPAGETCLSTSEEDGSSGAGTVVTAEPGGEAVVEAGPDESVMQAVSVPLRLREGEGYYILVFSGVQTVNQVSEAVGRVWPYILAAVLLAGTCSSAFYALFITRPVVRLTAVSRKLASLQFDWRAEEGRADELGTLAGNLNELAGRLSDSMEALRAANRRLQADIDREKERERQRTAFFSAASHELKTPLTVIKGQLSGMLDGVGVYADREKYLGRSLQVVGRMETLVQELLAVSKLETGEWPRRKADLRAVVTESLAGCGELFAQREIRVRTELQEGCSAEGDPGLLGKAMGNLLTNAALHSPEGAEVRVTLCRAGDEAVFAVENTGVHLPPETLPHLFEPFYRVDRSRSRRTGGSGLGLYLTGTIVRRFGGDCRMENTADGVRAEIRFPSAQNPP</sequence>
<evidence type="ECO:0000259" key="11">
    <source>
        <dbReference type="PROSITE" id="PS50885"/>
    </source>
</evidence>
<dbReference type="InterPro" id="IPR003660">
    <property type="entry name" value="HAMP_dom"/>
</dbReference>
<dbReference type="SUPFAM" id="SSF55874">
    <property type="entry name" value="ATPase domain of HSP90 chaperone/DNA topoisomerase II/histidine kinase"/>
    <property type="match status" value="1"/>
</dbReference>
<evidence type="ECO:0000313" key="13">
    <source>
        <dbReference type="Proteomes" id="UP000824241"/>
    </source>
</evidence>
<dbReference type="GO" id="GO:0005886">
    <property type="term" value="C:plasma membrane"/>
    <property type="evidence" value="ECO:0007669"/>
    <property type="project" value="TreeGrafter"/>
</dbReference>
<dbReference type="Gene3D" id="3.30.565.10">
    <property type="entry name" value="Histidine kinase-like ATPase, C-terminal domain"/>
    <property type="match status" value="1"/>
</dbReference>
<feature type="coiled-coil region" evidence="8">
    <location>
        <begin position="224"/>
        <end position="255"/>
    </location>
</feature>
<dbReference type="InterPro" id="IPR036890">
    <property type="entry name" value="HATPase_C_sf"/>
</dbReference>
<dbReference type="PANTHER" id="PTHR45453:SF3">
    <property type="entry name" value="HISTIDINE KINASE"/>
    <property type="match status" value="1"/>
</dbReference>
<dbReference type="PROSITE" id="PS50109">
    <property type="entry name" value="HIS_KIN"/>
    <property type="match status" value="1"/>
</dbReference>
<keyword evidence="9" id="KW-0472">Membrane</keyword>
<dbReference type="FunFam" id="1.10.287.130:FF:000001">
    <property type="entry name" value="Two-component sensor histidine kinase"/>
    <property type="match status" value="1"/>
</dbReference>
<comment type="subcellular location">
    <subcellularLocation>
        <location evidence="2">Membrane</location>
    </subcellularLocation>
</comment>
<dbReference type="GO" id="GO:0000155">
    <property type="term" value="F:phosphorelay sensor kinase activity"/>
    <property type="evidence" value="ECO:0007669"/>
    <property type="project" value="InterPro"/>
</dbReference>
<comment type="caution">
    <text evidence="12">The sequence shown here is derived from an EMBL/GenBank/DDBJ whole genome shotgun (WGS) entry which is preliminary data.</text>
</comment>
<dbReference type="Gene3D" id="6.10.340.10">
    <property type="match status" value="1"/>
</dbReference>
<dbReference type="CDD" id="cd00082">
    <property type="entry name" value="HisKA"/>
    <property type="match status" value="1"/>
</dbReference>
<dbReference type="Pfam" id="PF00512">
    <property type="entry name" value="HisKA"/>
    <property type="match status" value="1"/>
</dbReference>
<evidence type="ECO:0000259" key="10">
    <source>
        <dbReference type="PROSITE" id="PS50109"/>
    </source>
</evidence>
<feature type="domain" description="HAMP" evidence="11">
    <location>
        <begin position="184"/>
        <end position="236"/>
    </location>
</feature>
<dbReference type="SMART" id="SM00304">
    <property type="entry name" value="HAMP"/>
    <property type="match status" value="1"/>
</dbReference>
<dbReference type="EMBL" id="DVHA01000098">
    <property type="protein sequence ID" value="HIR60518.1"/>
    <property type="molecule type" value="Genomic_DNA"/>
</dbReference>
<dbReference type="SMART" id="SM00387">
    <property type="entry name" value="HATPase_c"/>
    <property type="match status" value="1"/>
</dbReference>
<protein>
    <recommendedName>
        <fullName evidence="3">histidine kinase</fullName>
        <ecNumber evidence="3">2.7.13.3</ecNumber>
    </recommendedName>
</protein>
<evidence type="ECO:0000256" key="6">
    <source>
        <dbReference type="ARBA" id="ARBA00022777"/>
    </source>
</evidence>
<dbReference type="SUPFAM" id="SSF47384">
    <property type="entry name" value="Homodimeric domain of signal transducing histidine kinase"/>
    <property type="match status" value="1"/>
</dbReference>
<feature type="domain" description="Histidine kinase" evidence="10">
    <location>
        <begin position="265"/>
        <end position="478"/>
    </location>
</feature>
<dbReference type="CDD" id="cd06225">
    <property type="entry name" value="HAMP"/>
    <property type="match status" value="1"/>
</dbReference>
<organism evidence="12 13">
    <name type="scientific">Candidatus Faecivivens stercoravium</name>
    <dbReference type="NCBI Taxonomy" id="2840803"/>
    <lineage>
        <taxon>Bacteria</taxon>
        <taxon>Bacillati</taxon>
        <taxon>Bacillota</taxon>
        <taxon>Clostridia</taxon>
        <taxon>Eubacteriales</taxon>
        <taxon>Oscillospiraceae</taxon>
        <taxon>Oscillospiraceae incertae sedis</taxon>
        <taxon>Candidatus Faecivivens</taxon>
    </lineage>
</organism>
<dbReference type="PROSITE" id="PS50885">
    <property type="entry name" value="HAMP"/>
    <property type="match status" value="1"/>
</dbReference>
<dbReference type="SMART" id="SM00388">
    <property type="entry name" value="HisKA"/>
    <property type="match status" value="1"/>
</dbReference>
<dbReference type="SUPFAM" id="SSF158472">
    <property type="entry name" value="HAMP domain-like"/>
    <property type="match status" value="1"/>
</dbReference>
<dbReference type="InterPro" id="IPR005467">
    <property type="entry name" value="His_kinase_dom"/>
</dbReference>
<keyword evidence="9" id="KW-0812">Transmembrane</keyword>
<dbReference type="Proteomes" id="UP000824241">
    <property type="component" value="Unassembled WGS sequence"/>
</dbReference>
<accession>A0A9D1J4J6</accession>
<keyword evidence="7" id="KW-0902">Two-component regulatory system</keyword>
<evidence type="ECO:0000256" key="7">
    <source>
        <dbReference type="ARBA" id="ARBA00023012"/>
    </source>
</evidence>
<evidence type="ECO:0000256" key="3">
    <source>
        <dbReference type="ARBA" id="ARBA00012438"/>
    </source>
</evidence>
<dbReference type="GO" id="GO:0004721">
    <property type="term" value="F:phosphoprotein phosphatase activity"/>
    <property type="evidence" value="ECO:0007669"/>
    <property type="project" value="TreeGrafter"/>
</dbReference>
<name>A0A9D1J4J6_9FIRM</name>
<dbReference type="PRINTS" id="PR00344">
    <property type="entry name" value="BCTRLSENSOR"/>
</dbReference>
<dbReference type="Pfam" id="PF02518">
    <property type="entry name" value="HATPase_c"/>
    <property type="match status" value="1"/>
</dbReference>
<keyword evidence="5" id="KW-0808">Transferase</keyword>
<dbReference type="InterPro" id="IPR036097">
    <property type="entry name" value="HisK_dim/P_sf"/>
</dbReference>
<evidence type="ECO:0000256" key="1">
    <source>
        <dbReference type="ARBA" id="ARBA00000085"/>
    </source>
</evidence>
<dbReference type="InterPro" id="IPR004358">
    <property type="entry name" value="Sig_transdc_His_kin-like_C"/>
</dbReference>
<keyword evidence="9" id="KW-1133">Transmembrane helix</keyword>
<dbReference type="GO" id="GO:0016036">
    <property type="term" value="P:cellular response to phosphate starvation"/>
    <property type="evidence" value="ECO:0007669"/>
    <property type="project" value="TreeGrafter"/>
</dbReference>
<dbReference type="Pfam" id="PF00672">
    <property type="entry name" value="HAMP"/>
    <property type="match status" value="1"/>
</dbReference>
<comment type="catalytic activity">
    <reaction evidence="1">
        <text>ATP + protein L-histidine = ADP + protein N-phospho-L-histidine.</text>
        <dbReference type="EC" id="2.7.13.3"/>
    </reaction>
</comment>
<evidence type="ECO:0000256" key="8">
    <source>
        <dbReference type="SAM" id="Coils"/>
    </source>
</evidence>
<evidence type="ECO:0000256" key="9">
    <source>
        <dbReference type="SAM" id="Phobius"/>
    </source>
</evidence>
<evidence type="ECO:0000313" key="12">
    <source>
        <dbReference type="EMBL" id="HIR60518.1"/>
    </source>
</evidence>
<dbReference type="AlphaFoldDB" id="A0A9D1J4J6"/>
<proteinExistence type="predicted"/>
<evidence type="ECO:0000256" key="2">
    <source>
        <dbReference type="ARBA" id="ARBA00004370"/>
    </source>
</evidence>
<gene>
    <name evidence="12" type="ORF">IAB37_02955</name>
</gene>
<dbReference type="InterPro" id="IPR050351">
    <property type="entry name" value="BphY/WalK/GraS-like"/>
</dbReference>
<evidence type="ECO:0000256" key="5">
    <source>
        <dbReference type="ARBA" id="ARBA00022679"/>
    </source>
</evidence>
<reference evidence="12" key="1">
    <citation type="submission" date="2020-10" db="EMBL/GenBank/DDBJ databases">
        <authorList>
            <person name="Gilroy R."/>
        </authorList>
    </citation>
    <scope>NUCLEOTIDE SEQUENCE</scope>
    <source>
        <strain evidence="12">CHK189-12415</strain>
    </source>
</reference>
<keyword evidence="8" id="KW-0175">Coiled coil</keyword>